<keyword evidence="1 4" id="KW-0696">RNA-directed RNA polymerase</keyword>
<proteinExistence type="predicted"/>
<dbReference type="InterPro" id="IPR008686">
    <property type="entry name" value="RNA_pol_mitovir"/>
</dbReference>
<dbReference type="GO" id="GO:0003968">
    <property type="term" value="F:RNA-directed RNA polymerase activity"/>
    <property type="evidence" value="ECO:0007669"/>
    <property type="project" value="UniProtKB-KW"/>
</dbReference>
<dbReference type="PANTHER" id="PTHR34456:SF9">
    <property type="entry name" value="MITOVIRUS RNA-DEPENDENT RNA POLYMERASE"/>
    <property type="match status" value="1"/>
</dbReference>
<evidence type="ECO:0000256" key="2">
    <source>
        <dbReference type="ARBA" id="ARBA00022679"/>
    </source>
</evidence>
<evidence type="ECO:0000313" key="4">
    <source>
        <dbReference type="EMBL" id="QIR30273.1"/>
    </source>
</evidence>
<organism evidence="4">
    <name type="scientific">Plasmopara viticola lesion associated mitovirus 50</name>
    <dbReference type="NCBI Taxonomy" id="2719479"/>
    <lineage>
        <taxon>Viruses</taxon>
        <taxon>Riboviria</taxon>
        <taxon>Orthornavirae</taxon>
        <taxon>Lenarviricota</taxon>
        <taxon>Howeltoviricetes</taxon>
        <taxon>Cryppavirales</taxon>
        <taxon>Mitoviridae</taxon>
        <taxon>Mitovirus</taxon>
    </lineage>
</organism>
<dbReference type="SUPFAM" id="SSF56672">
    <property type="entry name" value="DNA/RNA polymerases"/>
    <property type="match status" value="1"/>
</dbReference>
<accession>A0A6G9RTE3</accession>
<dbReference type="PANTHER" id="PTHR34456">
    <property type="entry name" value="MITOVIRUS RNA-DEPENDENT RNA POLYMERASE"/>
    <property type="match status" value="1"/>
</dbReference>
<evidence type="ECO:0000256" key="3">
    <source>
        <dbReference type="ARBA" id="ARBA00022695"/>
    </source>
</evidence>
<protein>
    <submittedName>
        <fullName evidence="4">RNA-dependent RNA polymerase</fullName>
    </submittedName>
</protein>
<keyword evidence="3" id="KW-0548">Nucleotidyltransferase</keyword>
<dbReference type="InterPro" id="IPR043502">
    <property type="entry name" value="DNA/RNA_pol_sf"/>
</dbReference>
<name>A0A6G9RTE3_9VIRU</name>
<evidence type="ECO:0000256" key="1">
    <source>
        <dbReference type="ARBA" id="ARBA00022484"/>
    </source>
</evidence>
<keyword evidence="2" id="KW-0808">Transferase</keyword>
<dbReference type="EMBL" id="MN539811">
    <property type="protein sequence ID" value="QIR30273.1"/>
    <property type="molecule type" value="Genomic_RNA"/>
</dbReference>
<dbReference type="Pfam" id="PF05919">
    <property type="entry name" value="Mitovir_RNA_pol"/>
    <property type="match status" value="1"/>
</dbReference>
<sequence length="796" mass="90007">MKSITFKVLLSIKKLVIRKEKMLPLDNKLLSTLGNDLLSLIKLNLNKTSGISGRLRMTHNFFQFIMKMNRNHGSIFTVKWLKACTVSLQKYLGEDKISSLRVLEPNLPLPRTINGCPAIINKQDRHLIRSGNVGIIRFWHALFSSYRILSIPGKLKLETITGTFNGDLSSLNNISNSALNWKWNDSISKLALNQNLSPRNFVLSSKASPSNVMACYGLFTDIANLMISEEGKEVYYNMLKYLDTLSSKWNTKFFLSKFQEGVSIISNDEISEENLNKKKNMEGGFGQFAIKEEAAGKIRVFALVDSVTQSVLKPLHEALFTVLRTLPNDGTFDQESSVRRCQEKAMKNGKAFSFDLSAATDRLPVILTGNIFESLFQIPGLGKSWSDFLVNRDFHFPEKISSKFKLNSEGVPSKLRYEVGQPMGALSSWAGLAITHHWIMQYSSALISGISNKWNDQYEVLGDDIVIFDENLANQYLLVMKAIGVEINLSKSIVSKTKPVFEFAKRTSLSDTLVSGITLSQIRSGVTLSSRVAHLFSWLNNSYNFSTSVMELFLRNFSKSLNFWQVKVGSLSLLSLFSNSGKIERNSVIDTVVNPKYGVEFNMDDHKFDIPSRQILNSIVPIAAGNSNLELSKADDRREWTEESIPYIVDEIFKLALFKSRTLTSKYENNIKIFSLMMFTKSNEFSDLFRSQIEGFVNDVIIGEDINRNDPYEVEDSVEGRFVYHAKTHNVSLEEAYSILGKVERLEYLYSIPVKKDPKKVFDTLSNPLVVDLARSAFMKSPNYWDVSTPNNNLGV</sequence>
<reference evidence="4" key="1">
    <citation type="journal article" date="2020" name="Virus Evol.">
        <title>Analysis of the virome associated to grapevine downy mildew lesions reveals new mycovirus lineages.</title>
        <authorList>
            <person name="Chiapello M."/>
            <person name="Rodriguez-Romero J."/>
            <person name="Ayllon M.A."/>
            <person name="Turina M."/>
        </authorList>
    </citation>
    <scope>NUCLEOTIDE SEQUENCE</scope>
    <source>
        <strain evidence="4">DMG-A_DN36046</strain>
    </source>
</reference>